<dbReference type="Gene3D" id="3.90.1720.10">
    <property type="entry name" value="endopeptidase domain like (from Nostoc punctiforme)"/>
    <property type="match status" value="1"/>
</dbReference>
<feature type="repeat" description="Cell wall-binding" evidence="2">
    <location>
        <begin position="424"/>
        <end position="443"/>
    </location>
</feature>
<feature type="repeat" description="Cell wall-binding" evidence="2">
    <location>
        <begin position="64"/>
        <end position="83"/>
    </location>
</feature>
<protein>
    <submittedName>
        <fullName evidence="4">N-acetylmuramoyl-L-alanine amidase family protein</fullName>
    </submittedName>
</protein>
<dbReference type="AlphaFoldDB" id="A0A4Q1RK95"/>
<dbReference type="PROSITE" id="PS51170">
    <property type="entry name" value="CW"/>
    <property type="match status" value="9"/>
</dbReference>
<dbReference type="Pfam" id="PF01473">
    <property type="entry name" value="Choline_bind_1"/>
    <property type="match status" value="3"/>
</dbReference>
<feature type="repeat" description="Cell wall-binding" evidence="2">
    <location>
        <begin position="384"/>
        <end position="403"/>
    </location>
</feature>
<feature type="repeat" description="Cell wall-binding" evidence="2">
    <location>
        <begin position="104"/>
        <end position="123"/>
    </location>
</feature>
<dbReference type="OrthoDB" id="1734240at2"/>
<feature type="repeat" description="Cell wall-binding" evidence="2">
    <location>
        <begin position="84"/>
        <end position="103"/>
    </location>
</feature>
<accession>A0A4Q1RK95</accession>
<feature type="signal peptide" evidence="3">
    <location>
        <begin position="1"/>
        <end position="29"/>
    </location>
</feature>
<evidence type="ECO:0000313" key="5">
    <source>
        <dbReference type="Proteomes" id="UP000290106"/>
    </source>
</evidence>
<feature type="repeat" description="Cell wall-binding" evidence="2">
    <location>
        <begin position="177"/>
        <end position="196"/>
    </location>
</feature>
<keyword evidence="5" id="KW-1185">Reference proteome</keyword>
<name>A0A4Q1RK95_9FIRM</name>
<keyword evidence="1" id="KW-0677">Repeat</keyword>
<sequence>MLVRNRKTQTYLALLLFFFALLMPLQSYAAQNSQQQISTRAVKTGWVQTGEKWKYVNTDGSYPKNTWKYLYSTWYYFGEDGWMVTGWKEINEETYYLRPSGAMVVGWVKLEGKYYYFNPSGVLQKNGWVDNDKYYVDENGVWIEDKTKDEDTESDKAEWLQFGKRWKFREADGSYAKGGWKNFGGSWYYFDANGWMAVGWLETSGNWYYLDPKVGNMQRGWKKINDSWYYLNPGSGELVTGWNVIGGFWYYLDPGSGEMAEGWTQIKNEWYYLKPDSGVMLENWQKIDGAWYYLNPGSGTRAQGWKKIGSTWYYLDVTNGQRQKGWTKVNNAWYYLNDNGIMAEGWMQQDTHWYYLKPGNGSMAIGWQNIGGTWYYLDGAGVMVTGWHYIGNHWYYMTGSGAMATNWLKLNNNWYYVGSNGAMVTGWQDIADKRYYFYDSGVMAASTKIDGIEIDADGVAQIVSGPLGSLTRLLRTAMLPVGNTLYVWGGGHDLYIGGDSLRIGVNPQWKKFYDRHGSNYDFSKYRYSYGNGLDCSGFIGWTIYNTYNTKANQSAYVTTSTKFPSHLAEKGLGTYKTVSGGTFTPGDVVAIDGHVWMVIGMCSDGSVVIVHATPPVIQISGTVTPSGSNNSEAVQLAQAYMKKYFSDAANKFNLCIASSAYLNNVKRFQWYSNKLTDPDGLRNLSAEQVLAKIIGPK</sequence>
<dbReference type="Pfam" id="PF19127">
    <property type="entry name" value="Choline_bind_3"/>
    <property type="match status" value="6"/>
</dbReference>
<proteinExistence type="predicted"/>
<feature type="chain" id="PRO_5020637561" evidence="3">
    <location>
        <begin position="30"/>
        <end position="697"/>
    </location>
</feature>
<dbReference type="SUPFAM" id="SSF69360">
    <property type="entry name" value="Cell wall binding repeat"/>
    <property type="match status" value="3"/>
</dbReference>
<evidence type="ECO:0000256" key="1">
    <source>
        <dbReference type="ARBA" id="ARBA00022737"/>
    </source>
</evidence>
<reference evidence="4 5" key="1">
    <citation type="submission" date="2019-01" db="EMBL/GenBank/DDBJ databases">
        <title>Blautia sp. nov. KGMB01111 isolated human feces.</title>
        <authorList>
            <person name="Park J.-E."/>
            <person name="Kim J.-S."/>
            <person name="Park S.-H."/>
        </authorList>
    </citation>
    <scope>NUCLEOTIDE SEQUENCE [LARGE SCALE GENOMIC DNA]</scope>
    <source>
        <strain evidence="4 5">KGMB01111</strain>
    </source>
</reference>
<organism evidence="4 5">
    <name type="scientific">Blautia faecicola</name>
    <dbReference type="NCBI Taxonomy" id="2509240"/>
    <lineage>
        <taxon>Bacteria</taxon>
        <taxon>Bacillati</taxon>
        <taxon>Bacillota</taxon>
        <taxon>Clostridia</taxon>
        <taxon>Lachnospirales</taxon>
        <taxon>Lachnospiraceae</taxon>
        <taxon>Blautia</taxon>
    </lineage>
</organism>
<dbReference type="Gene3D" id="2.10.270.10">
    <property type="entry name" value="Cholin Binding"/>
    <property type="match status" value="5"/>
</dbReference>
<feature type="repeat" description="Cell wall-binding" evidence="2">
    <location>
        <begin position="364"/>
        <end position="383"/>
    </location>
</feature>
<evidence type="ECO:0000256" key="3">
    <source>
        <dbReference type="SAM" id="SignalP"/>
    </source>
</evidence>
<feature type="repeat" description="Cell wall-binding" evidence="2">
    <location>
        <begin position="323"/>
        <end position="342"/>
    </location>
</feature>
<evidence type="ECO:0000313" key="4">
    <source>
        <dbReference type="EMBL" id="RXS76139.1"/>
    </source>
</evidence>
<comment type="caution">
    <text evidence="4">The sequence shown here is derived from an EMBL/GenBank/DDBJ whole genome shotgun (WGS) entry which is preliminary data.</text>
</comment>
<dbReference type="InterPro" id="IPR018337">
    <property type="entry name" value="Cell_wall/Cho-bd_repeat"/>
</dbReference>
<feature type="repeat" description="Cell wall-binding" evidence="2">
    <location>
        <begin position="404"/>
        <end position="423"/>
    </location>
</feature>
<evidence type="ECO:0000256" key="2">
    <source>
        <dbReference type="PROSITE-ProRule" id="PRU00591"/>
    </source>
</evidence>
<dbReference type="EMBL" id="SDKC01000001">
    <property type="protein sequence ID" value="RXS76139.1"/>
    <property type="molecule type" value="Genomic_DNA"/>
</dbReference>
<gene>
    <name evidence="4" type="ORF">ETP43_13675</name>
</gene>
<dbReference type="Proteomes" id="UP000290106">
    <property type="component" value="Unassembled WGS sequence"/>
</dbReference>
<dbReference type="RefSeq" id="WP_129258673.1">
    <property type="nucleotide sequence ID" value="NZ_SDKC01000001.1"/>
</dbReference>
<keyword evidence="3" id="KW-0732">Signal</keyword>